<feature type="domain" description="Alpha-carbonic anhydrase" evidence="6">
    <location>
        <begin position="31"/>
        <end position="270"/>
    </location>
</feature>
<dbReference type="Proteomes" id="UP001472677">
    <property type="component" value="Unassembled WGS sequence"/>
</dbReference>
<accession>A0ABR2EL85</accession>
<dbReference type="InterPro" id="IPR036398">
    <property type="entry name" value="CA_dom_sf"/>
</dbReference>
<comment type="catalytic activity">
    <reaction evidence="4">
        <text>hydrogencarbonate + H(+) = CO2 + H2O</text>
        <dbReference type="Rhea" id="RHEA:10748"/>
        <dbReference type="ChEBI" id="CHEBI:15377"/>
        <dbReference type="ChEBI" id="CHEBI:15378"/>
        <dbReference type="ChEBI" id="CHEBI:16526"/>
        <dbReference type="ChEBI" id="CHEBI:17544"/>
        <dbReference type="EC" id="4.2.1.1"/>
    </reaction>
</comment>
<sequence>MNTESKFVSVFLMFSVLFLSSVSAQEVEEEREFDYLPNSGKGPKHWGELKKEWSSCNSGNSQSPVDMSNSRVKVINKPVDLKVKYKPCAALLKNRIRWPNCDVGSIVINGTEYALQQAHWHSPSEHTINGISLAMELHMVHQNKQNKKMAVIGVLYNYGAPNDFLSKLTNDLASMVDQVGRKEVGVIDPNAMIKMGSNKYYTYMGSLTVPPCTEGVTWILNKEVGSVSKDQAHALRVAVHDVSSNLRLMYAEQNARPVQPLNDRKVELYSPN</sequence>
<dbReference type="Gene3D" id="3.10.200.10">
    <property type="entry name" value="Alpha carbonic anhydrase"/>
    <property type="match status" value="1"/>
</dbReference>
<reference evidence="7 8" key="1">
    <citation type="journal article" date="2024" name="G3 (Bethesda)">
        <title>Genome assembly of Hibiscus sabdariffa L. provides insights into metabolisms of medicinal natural products.</title>
        <authorList>
            <person name="Kim T."/>
        </authorList>
    </citation>
    <scope>NUCLEOTIDE SEQUENCE [LARGE SCALE GENOMIC DNA]</scope>
    <source>
        <strain evidence="7">TK-2024</strain>
        <tissue evidence="7">Old leaves</tissue>
    </source>
</reference>
<comment type="subcellular location">
    <subcellularLocation>
        <location evidence="2">Plastid</location>
        <location evidence="2">Chloroplast stroma</location>
    </subcellularLocation>
</comment>
<gene>
    <name evidence="7" type="ORF">V6N12_049002</name>
</gene>
<comment type="function">
    <text evidence="1">Reversible hydration of carbon dioxide.</text>
</comment>
<name>A0ABR2EL85_9ROSI</name>
<dbReference type="SMART" id="SM01057">
    <property type="entry name" value="Carb_anhydrase"/>
    <property type="match status" value="1"/>
</dbReference>
<evidence type="ECO:0000256" key="5">
    <source>
        <dbReference type="SAM" id="SignalP"/>
    </source>
</evidence>
<dbReference type="PANTHER" id="PTHR18952">
    <property type="entry name" value="CARBONIC ANHYDRASE"/>
    <property type="match status" value="1"/>
</dbReference>
<dbReference type="CDD" id="cd03124">
    <property type="entry name" value="alpha_CA_prokaryotic_like"/>
    <property type="match status" value="1"/>
</dbReference>
<feature type="signal peptide" evidence="5">
    <location>
        <begin position="1"/>
        <end position="24"/>
    </location>
</feature>
<dbReference type="PROSITE" id="PS51144">
    <property type="entry name" value="ALPHA_CA_2"/>
    <property type="match status" value="1"/>
</dbReference>
<keyword evidence="5" id="KW-0732">Signal</keyword>
<dbReference type="InterPro" id="IPR041891">
    <property type="entry name" value="Alpha_CA_prokaryot-like"/>
</dbReference>
<dbReference type="EMBL" id="JBBPBM010000013">
    <property type="protein sequence ID" value="KAK8561947.1"/>
    <property type="molecule type" value="Genomic_DNA"/>
</dbReference>
<proteinExistence type="inferred from homology"/>
<organism evidence="7 8">
    <name type="scientific">Hibiscus sabdariffa</name>
    <name type="common">roselle</name>
    <dbReference type="NCBI Taxonomy" id="183260"/>
    <lineage>
        <taxon>Eukaryota</taxon>
        <taxon>Viridiplantae</taxon>
        <taxon>Streptophyta</taxon>
        <taxon>Embryophyta</taxon>
        <taxon>Tracheophyta</taxon>
        <taxon>Spermatophyta</taxon>
        <taxon>Magnoliopsida</taxon>
        <taxon>eudicotyledons</taxon>
        <taxon>Gunneridae</taxon>
        <taxon>Pentapetalae</taxon>
        <taxon>rosids</taxon>
        <taxon>malvids</taxon>
        <taxon>Malvales</taxon>
        <taxon>Malvaceae</taxon>
        <taxon>Malvoideae</taxon>
        <taxon>Hibiscus</taxon>
    </lineage>
</organism>
<evidence type="ECO:0000259" key="6">
    <source>
        <dbReference type="PROSITE" id="PS51144"/>
    </source>
</evidence>
<dbReference type="Pfam" id="PF00194">
    <property type="entry name" value="Carb_anhydrase"/>
    <property type="match status" value="1"/>
</dbReference>
<protein>
    <recommendedName>
        <fullName evidence="6">Alpha-carbonic anhydrase domain-containing protein</fullName>
    </recommendedName>
</protein>
<evidence type="ECO:0000256" key="3">
    <source>
        <dbReference type="ARBA" id="ARBA00006365"/>
    </source>
</evidence>
<dbReference type="InterPro" id="IPR001148">
    <property type="entry name" value="CA_dom"/>
</dbReference>
<evidence type="ECO:0000256" key="4">
    <source>
        <dbReference type="ARBA" id="ARBA00048348"/>
    </source>
</evidence>
<dbReference type="SUPFAM" id="SSF51069">
    <property type="entry name" value="Carbonic anhydrase"/>
    <property type="match status" value="1"/>
</dbReference>
<evidence type="ECO:0000313" key="7">
    <source>
        <dbReference type="EMBL" id="KAK8561947.1"/>
    </source>
</evidence>
<evidence type="ECO:0000256" key="2">
    <source>
        <dbReference type="ARBA" id="ARBA00004470"/>
    </source>
</evidence>
<evidence type="ECO:0000256" key="1">
    <source>
        <dbReference type="ARBA" id="ARBA00002904"/>
    </source>
</evidence>
<comment type="caution">
    <text evidence="7">The sequence shown here is derived from an EMBL/GenBank/DDBJ whole genome shotgun (WGS) entry which is preliminary data.</text>
</comment>
<keyword evidence="8" id="KW-1185">Reference proteome</keyword>
<evidence type="ECO:0000313" key="8">
    <source>
        <dbReference type="Proteomes" id="UP001472677"/>
    </source>
</evidence>
<dbReference type="InterPro" id="IPR023561">
    <property type="entry name" value="Carbonic_anhydrase_a-class"/>
</dbReference>
<feature type="chain" id="PRO_5046343338" description="Alpha-carbonic anhydrase domain-containing protein" evidence="5">
    <location>
        <begin position="25"/>
        <end position="272"/>
    </location>
</feature>
<comment type="similarity">
    <text evidence="3">Belongs to the alpha-class carbonic anhydrase family.</text>
</comment>
<dbReference type="PANTHER" id="PTHR18952:SF201">
    <property type="entry name" value="CARBONIC ANHYDRASE"/>
    <property type="match status" value="1"/>
</dbReference>